<name>A0ABQ8U1J2_PERAM</name>
<gene>
    <name evidence="1" type="ORF">ANN_03000</name>
</gene>
<sequence length="140" mass="15439">MPNLESGHKGKNTGGVEFDPVLWIGLQRSSMGPRDTRRSLGGNLCEDKELDTVIVASASGSERTRGARVSVTPWQQPVFKCWQPPDLTPSYSHLFEPMKDGLRGQQHFPDKDAVNAAVTKWLASAGSDFYELGIQVLVQR</sequence>
<comment type="caution">
    <text evidence="1">The sequence shown here is derived from an EMBL/GenBank/DDBJ whole genome shotgun (WGS) entry which is preliminary data.</text>
</comment>
<evidence type="ECO:0000313" key="2">
    <source>
        <dbReference type="Proteomes" id="UP001148838"/>
    </source>
</evidence>
<dbReference type="Proteomes" id="UP001148838">
    <property type="component" value="Unassembled WGS sequence"/>
</dbReference>
<evidence type="ECO:0000313" key="1">
    <source>
        <dbReference type="EMBL" id="KAJ4451535.1"/>
    </source>
</evidence>
<accession>A0ABQ8U1J2</accession>
<protein>
    <submittedName>
        <fullName evidence="1">Uncharacterized protein</fullName>
    </submittedName>
</protein>
<dbReference type="EMBL" id="JAJSOF020000001">
    <property type="protein sequence ID" value="KAJ4451535.1"/>
    <property type="molecule type" value="Genomic_DNA"/>
</dbReference>
<reference evidence="1 2" key="1">
    <citation type="journal article" date="2022" name="Allergy">
        <title>Genome assembly and annotation of Periplaneta americana reveal a comprehensive cockroach allergen profile.</title>
        <authorList>
            <person name="Wang L."/>
            <person name="Xiong Q."/>
            <person name="Saelim N."/>
            <person name="Wang L."/>
            <person name="Nong W."/>
            <person name="Wan A.T."/>
            <person name="Shi M."/>
            <person name="Liu X."/>
            <person name="Cao Q."/>
            <person name="Hui J.H.L."/>
            <person name="Sookrung N."/>
            <person name="Leung T.F."/>
            <person name="Tungtrongchitr A."/>
            <person name="Tsui S.K.W."/>
        </authorList>
    </citation>
    <scope>NUCLEOTIDE SEQUENCE [LARGE SCALE GENOMIC DNA]</scope>
    <source>
        <strain evidence="1">PWHHKU_190912</strain>
    </source>
</reference>
<keyword evidence="2" id="KW-1185">Reference proteome</keyword>
<organism evidence="1 2">
    <name type="scientific">Periplaneta americana</name>
    <name type="common">American cockroach</name>
    <name type="synonym">Blatta americana</name>
    <dbReference type="NCBI Taxonomy" id="6978"/>
    <lineage>
        <taxon>Eukaryota</taxon>
        <taxon>Metazoa</taxon>
        <taxon>Ecdysozoa</taxon>
        <taxon>Arthropoda</taxon>
        <taxon>Hexapoda</taxon>
        <taxon>Insecta</taxon>
        <taxon>Pterygota</taxon>
        <taxon>Neoptera</taxon>
        <taxon>Polyneoptera</taxon>
        <taxon>Dictyoptera</taxon>
        <taxon>Blattodea</taxon>
        <taxon>Blattoidea</taxon>
        <taxon>Blattidae</taxon>
        <taxon>Blattinae</taxon>
        <taxon>Periplaneta</taxon>
    </lineage>
</organism>
<proteinExistence type="predicted"/>